<organism evidence="1 2">
    <name type="scientific">Canariomyces notabilis</name>
    <dbReference type="NCBI Taxonomy" id="2074819"/>
    <lineage>
        <taxon>Eukaryota</taxon>
        <taxon>Fungi</taxon>
        <taxon>Dikarya</taxon>
        <taxon>Ascomycota</taxon>
        <taxon>Pezizomycotina</taxon>
        <taxon>Sordariomycetes</taxon>
        <taxon>Sordariomycetidae</taxon>
        <taxon>Sordariales</taxon>
        <taxon>Chaetomiaceae</taxon>
        <taxon>Canariomyces</taxon>
    </lineage>
</organism>
<dbReference type="GeneID" id="89943232"/>
<evidence type="ECO:0000313" key="1">
    <source>
        <dbReference type="EMBL" id="KAK4114223.1"/>
    </source>
</evidence>
<gene>
    <name evidence="1" type="ORF">N656DRAFT_843781</name>
</gene>
<dbReference type="AlphaFoldDB" id="A0AAN6TGZ3"/>
<accession>A0AAN6TGZ3</accession>
<sequence length="267" mass="30010">MNPEDTKWLHCLEEVQKSDLSDEDELKLLVFVRDLLLAPDEDEDKDPGYGSAIVVSALVNLVFQVARSVPYNDVRLKRLADLLIGLKKSLCIDAEHYNPEDPRIIWKDEHLLEAASGTSHAYSLGPDDKPEYCRMALSMFTLLARITGAGLWGDRGVLVATDSIDEGLKGPAPAIRSNPCALNAAAVIAAQYILLAGEVLVKYANSLDNHIYREAWPTQEKWKIWAAKFKDIARSAPDEDEWDLKRTAQKAYEKMISLWPELFERNS</sequence>
<reference evidence="1" key="1">
    <citation type="journal article" date="2023" name="Mol. Phylogenet. Evol.">
        <title>Genome-scale phylogeny and comparative genomics of the fungal order Sordariales.</title>
        <authorList>
            <person name="Hensen N."/>
            <person name="Bonometti L."/>
            <person name="Westerberg I."/>
            <person name="Brannstrom I.O."/>
            <person name="Guillou S."/>
            <person name="Cros-Aarteil S."/>
            <person name="Calhoun S."/>
            <person name="Haridas S."/>
            <person name="Kuo A."/>
            <person name="Mondo S."/>
            <person name="Pangilinan J."/>
            <person name="Riley R."/>
            <person name="LaButti K."/>
            <person name="Andreopoulos B."/>
            <person name="Lipzen A."/>
            <person name="Chen C."/>
            <person name="Yan M."/>
            <person name="Daum C."/>
            <person name="Ng V."/>
            <person name="Clum A."/>
            <person name="Steindorff A."/>
            <person name="Ohm R.A."/>
            <person name="Martin F."/>
            <person name="Silar P."/>
            <person name="Natvig D.O."/>
            <person name="Lalanne C."/>
            <person name="Gautier V."/>
            <person name="Ament-Velasquez S.L."/>
            <person name="Kruys A."/>
            <person name="Hutchinson M.I."/>
            <person name="Powell A.J."/>
            <person name="Barry K."/>
            <person name="Miller A.N."/>
            <person name="Grigoriev I.V."/>
            <person name="Debuchy R."/>
            <person name="Gladieux P."/>
            <person name="Hiltunen Thoren M."/>
            <person name="Johannesson H."/>
        </authorList>
    </citation>
    <scope>NUCLEOTIDE SEQUENCE</scope>
    <source>
        <strain evidence="1">CBS 508.74</strain>
    </source>
</reference>
<keyword evidence="2" id="KW-1185">Reference proteome</keyword>
<dbReference type="RefSeq" id="XP_064671793.1">
    <property type="nucleotide sequence ID" value="XM_064819106.1"/>
</dbReference>
<name>A0AAN6TGZ3_9PEZI</name>
<dbReference type="Proteomes" id="UP001302812">
    <property type="component" value="Unassembled WGS sequence"/>
</dbReference>
<proteinExistence type="predicted"/>
<comment type="caution">
    <text evidence="1">The sequence shown here is derived from an EMBL/GenBank/DDBJ whole genome shotgun (WGS) entry which is preliminary data.</text>
</comment>
<dbReference type="EMBL" id="MU853337">
    <property type="protein sequence ID" value="KAK4114223.1"/>
    <property type="molecule type" value="Genomic_DNA"/>
</dbReference>
<reference evidence="1" key="2">
    <citation type="submission" date="2023-05" db="EMBL/GenBank/DDBJ databases">
        <authorList>
            <consortium name="Lawrence Berkeley National Laboratory"/>
            <person name="Steindorff A."/>
            <person name="Hensen N."/>
            <person name="Bonometti L."/>
            <person name="Westerberg I."/>
            <person name="Brannstrom I.O."/>
            <person name="Guillou S."/>
            <person name="Cros-Aarteil S."/>
            <person name="Calhoun S."/>
            <person name="Haridas S."/>
            <person name="Kuo A."/>
            <person name="Mondo S."/>
            <person name="Pangilinan J."/>
            <person name="Riley R."/>
            <person name="Labutti K."/>
            <person name="Andreopoulos B."/>
            <person name="Lipzen A."/>
            <person name="Chen C."/>
            <person name="Yanf M."/>
            <person name="Daum C."/>
            <person name="Ng V."/>
            <person name="Clum A."/>
            <person name="Ohm R."/>
            <person name="Martin F."/>
            <person name="Silar P."/>
            <person name="Natvig D."/>
            <person name="Lalanne C."/>
            <person name="Gautier V."/>
            <person name="Ament-Velasquez S.L."/>
            <person name="Kruys A."/>
            <person name="Hutchinson M.I."/>
            <person name="Powell A.J."/>
            <person name="Barry K."/>
            <person name="Miller A.N."/>
            <person name="Grigoriev I.V."/>
            <person name="Debuchy R."/>
            <person name="Gladieux P."/>
            <person name="Thoren M.H."/>
            <person name="Johannesson H."/>
        </authorList>
    </citation>
    <scope>NUCLEOTIDE SEQUENCE</scope>
    <source>
        <strain evidence="1">CBS 508.74</strain>
    </source>
</reference>
<evidence type="ECO:0000313" key="2">
    <source>
        <dbReference type="Proteomes" id="UP001302812"/>
    </source>
</evidence>
<protein>
    <submittedName>
        <fullName evidence="1">Uncharacterized protein</fullName>
    </submittedName>
</protein>